<dbReference type="SMART" id="SM00154">
    <property type="entry name" value="ZnF_AN1"/>
    <property type="match status" value="1"/>
</dbReference>
<dbReference type="EMBL" id="JAIPUX010003289">
    <property type="protein sequence ID" value="KAH0621227.1"/>
    <property type="molecule type" value="Genomic_DNA"/>
</dbReference>
<protein>
    <recommendedName>
        <fullName evidence="6">AN1-type domain-containing protein</fullName>
    </recommendedName>
</protein>
<feature type="region of interest" description="Disordered" evidence="5">
    <location>
        <begin position="172"/>
        <end position="197"/>
    </location>
</feature>
<dbReference type="InterPro" id="IPR003903">
    <property type="entry name" value="UIM_dom"/>
</dbReference>
<organism evidence="7 8">
    <name type="scientific">Phrynosoma platyrhinos</name>
    <name type="common">Desert horned lizard</name>
    <dbReference type="NCBI Taxonomy" id="52577"/>
    <lineage>
        <taxon>Eukaryota</taxon>
        <taxon>Metazoa</taxon>
        <taxon>Chordata</taxon>
        <taxon>Craniata</taxon>
        <taxon>Vertebrata</taxon>
        <taxon>Euteleostomi</taxon>
        <taxon>Lepidosauria</taxon>
        <taxon>Squamata</taxon>
        <taxon>Bifurcata</taxon>
        <taxon>Unidentata</taxon>
        <taxon>Episquamata</taxon>
        <taxon>Toxicofera</taxon>
        <taxon>Iguania</taxon>
        <taxon>Phrynosomatidae</taxon>
        <taxon>Phrynosomatinae</taxon>
        <taxon>Phrynosoma</taxon>
    </lineage>
</organism>
<dbReference type="SUPFAM" id="SSF118310">
    <property type="entry name" value="AN1-like Zinc finger"/>
    <property type="match status" value="1"/>
</dbReference>
<dbReference type="InterPro" id="IPR000058">
    <property type="entry name" value="Znf_AN1"/>
</dbReference>
<feature type="compositionally biased region" description="Low complexity" evidence="5">
    <location>
        <begin position="86"/>
        <end position="105"/>
    </location>
</feature>
<sequence length="450" mass="49535">MPDIIVGAHIDQDCKSDPAQRKRKIFTNKCQRPGCKQREMMKVLCDQCHGNFCLKHRHPLDHECSGTAGHSLSKAGNAAITRAQKSAKASSNTTSNNGAMSSATSLPTSSRVTEMARAPQPQSTLSPAVALQNGLTEEEALQRALEMSLAEVVPSQPQPRSYECLTPAQRNHCENQLKRRPGHGKGRSRRSSERVRREEAPVGLCEIHFLPTVVATQDPKHLQKLHCMGLPFTGKEGLDVFLTEAIPSKHLIEEQQVLGMVRADPKERYPITELLADLENCNARRVLLFLDQSYPGPLAKKLQASRRHPNVVLVRSTGATTAPGALFPDTPKVSGLPDFKKLSGKLSKDCPNCCKNTPKYSNWALFTLCNTPIKKGGTKDNMAQMVGPWSAVLASGVPGQLLNVTLAGAPCHSVPPLGEEERQRRYQGCQNLPTMLWYQSRHQQLPQEDE</sequence>
<proteinExistence type="predicted"/>
<evidence type="ECO:0000313" key="7">
    <source>
        <dbReference type="EMBL" id="KAH0621227.1"/>
    </source>
</evidence>
<name>A0ABQ7SVC1_PHRPL</name>
<dbReference type="PANTHER" id="PTHR14677:SF20">
    <property type="entry name" value="ZINC FINGER AN1-TYPE CONTAINING 2A-RELATED"/>
    <property type="match status" value="1"/>
</dbReference>
<gene>
    <name evidence="7" type="ORF">JD844_022305</name>
</gene>
<feature type="compositionally biased region" description="Basic residues" evidence="5">
    <location>
        <begin position="178"/>
        <end position="189"/>
    </location>
</feature>
<evidence type="ECO:0000256" key="2">
    <source>
        <dbReference type="ARBA" id="ARBA00022771"/>
    </source>
</evidence>
<accession>A0ABQ7SVC1</accession>
<dbReference type="Gene3D" id="4.10.1110.10">
    <property type="entry name" value="AN1-like Zinc finger"/>
    <property type="match status" value="1"/>
</dbReference>
<evidence type="ECO:0000256" key="1">
    <source>
        <dbReference type="ARBA" id="ARBA00022723"/>
    </source>
</evidence>
<keyword evidence="2 4" id="KW-0863">Zinc-finger</keyword>
<dbReference type="PANTHER" id="PTHR14677">
    <property type="entry name" value="ARSENITE INDUCUBLE RNA ASSOCIATED PROTEIN AIP-1-RELATED"/>
    <property type="match status" value="1"/>
</dbReference>
<dbReference type="Pfam" id="PF01428">
    <property type="entry name" value="zf-AN1"/>
    <property type="match status" value="1"/>
</dbReference>
<evidence type="ECO:0000256" key="3">
    <source>
        <dbReference type="ARBA" id="ARBA00022833"/>
    </source>
</evidence>
<dbReference type="Proteomes" id="UP000826234">
    <property type="component" value="Unassembled WGS sequence"/>
</dbReference>
<dbReference type="Pfam" id="PF02809">
    <property type="entry name" value="UIM"/>
    <property type="match status" value="1"/>
</dbReference>
<comment type="caution">
    <text evidence="7">The sequence shown here is derived from an EMBL/GenBank/DDBJ whole genome shotgun (WGS) entry which is preliminary data.</text>
</comment>
<reference evidence="7 8" key="1">
    <citation type="journal article" date="2022" name="Gigascience">
        <title>A chromosome-level genome assembly and annotation of the desert horned lizard, Phrynosoma platyrhinos, provides insight into chromosomal rearrangements among reptiles.</title>
        <authorList>
            <person name="Koochekian N."/>
            <person name="Ascanio A."/>
            <person name="Farleigh K."/>
            <person name="Card D.C."/>
            <person name="Schield D.R."/>
            <person name="Castoe T.A."/>
            <person name="Jezkova T."/>
        </authorList>
    </citation>
    <scope>NUCLEOTIDE SEQUENCE [LARGE SCALE GENOMIC DNA]</scope>
    <source>
        <strain evidence="7">NK-2021</strain>
    </source>
</reference>
<evidence type="ECO:0000256" key="4">
    <source>
        <dbReference type="PROSITE-ProRule" id="PRU00449"/>
    </source>
</evidence>
<keyword evidence="1" id="KW-0479">Metal-binding</keyword>
<dbReference type="InterPro" id="IPR035896">
    <property type="entry name" value="AN1-like_Znf"/>
</dbReference>
<evidence type="ECO:0000256" key="5">
    <source>
        <dbReference type="SAM" id="MobiDB-lite"/>
    </source>
</evidence>
<keyword evidence="8" id="KW-1185">Reference proteome</keyword>
<feature type="region of interest" description="Disordered" evidence="5">
    <location>
        <begin position="81"/>
        <end position="126"/>
    </location>
</feature>
<feature type="domain" description="AN1-type" evidence="6">
    <location>
        <begin position="24"/>
        <end position="72"/>
    </location>
</feature>
<dbReference type="PROSITE" id="PS51039">
    <property type="entry name" value="ZF_AN1"/>
    <property type="match status" value="1"/>
</dbReference>
<evidence type="ECO:0000313" key="8">
    <source>
        <dbReference type="Proteomes" id="UP000826234"/>
    </source>
</evidence>
<dbReference type="PROSITE" id="PS50330">
    <property type="entry name" value="UIM"/>
    <property type="match status" value="1"/>
</dbReference>
<evidence type="ECO:0000259" key="6">
    <source>
        <dbReference type="PROSITE" id="PS51039"/>
    </source>
</evidence>
<keyword evidence="3" id="KW-0862">Zinc</keyword>